<feature type="compositionally biased region" description="Polar residues" evidence="1">
    <location>
        <begin position="144"/>
        <end position="156"/>
    </location>
</feature>
<proteinExistence type="predicted"/>
<feature type="region of interest" description="Disordered" evidence="1">
    <location>
        <begin position="89"/>
        <end position="182"/>
    </location>
</feature>
<reference evidence="2" key="1">
    <citation type="journal article" date="2021" name="Proc. Natl. Acad. Sci. U.S.A.">
        <title>A Catalog of Tens of Thousands of Viruses from Human Metagenomes Reveals Hidden Associations with Chronic Diseases.</title>
        <authorList>
            <person name="Tisza M.J."/>
            <person name="Buck C.B."/>
        </authorList>
    </citation>
    <scope>NUCLEOTIDE SEQUENCE</scope>
    <source>
        <strain evidence="2">CtJYR5</strain>
    </source>
</reference>
<feature type="compositionally biased region" description="Low complexity" evidence="1">
    <location>
        <begin position="162"/>
        <end position="179"/>
    </location>
</feature>
<feature type="compositionally biased region" description="Polar residues" evidence="1">
    <location>
        <begin position="101"/>
        <end position="112"/>
    </location>
</feature>
<name>A0A8S5N0L5_9CAUD</name>
<evidence type="ECO:0000313" key="2">
    <source>
        <dbReference type="EMBL" id="DAD87802.1"/>
    </source>
</evidence>
<accession>A0A8S5N0L5</accession>
<organism evidence="2">
    <name type="scientific">Podoviridae sp. ctJYR5</name>
    <dbReference type="NCBI Taxonomy" id="2826551"/>
    <lineage>
        <taxon>Viruses</taxon>
        <taxon>Duplodnaviria</taxon>
        <taxon>Heunggongvirae</taxon>
        <taxon>Uroviricota</taxon>
        <taxon>Caudoviricetes</taxon>
    </lineage>
</organism>
<evidence type="ECO:0000256" key="1">
    <source>
        <dbReference type="SAM" id="MobiDB-lite"/>
    </source>
</evidence>
<feature type="compositionally biased region" description="Basic and acidic residues" evidence="1">
    <location>
        <begin position="90"/>
        <end position="100"/>
    </location>
</feature>
<dbReference type="EMBL" id="BK015028">
    <property type="protein sequence ID" value="DAD87802.1"/>
    <property type="molecule type" value="Genomic_DNA"/>
</dbReference>
<protein>
    <submittedName>
        <fullName evidence="2">Lower collar protein</fullName>
    </submittedName>
</protein>
<sequence>MGVTMSVTTIMLRDVVRITDDHIGLDDYPIFDEAYRKTLNDRIKKTYWLQEIAHETIDIFIWRLSLKMELIMPRYNRMYLAELQNTDPFEGNRHHSETSQDGRSQNSGINHQTGSGSGTNKSKGRTVGSDTPQTRLAGDGDYATSISDASTSGDTTSRNESDSTSSSNSNYLNNQHSSSWGYSGSKARAIADYRGTLLNVDDLVIAELSELFMGLWDTDMPHTPGGLINGYSFGLGLGGYYGYW</sequence>